<evidence type="ECO:0000256" key="2">
    <source>
        <dbReference type="ARBA" id="ARBA00022722"/>
    </source>
</evidence>
<gene>
    <name evidence="8" type="ORF">UFOPK2872_01199</name>
</gene>
<evidence type="ECO:0000256" key="5">
    <source>
        <dbReference type="ARBA" id="ARBA00022842"/>
    </source>
</evidence>
<dbReference type="GO" id="GO:0016787">
    <property type="term" value="F:hydrolase activity"/>
    <property type="evidence" value="ECO:0007669"/>
    <property type="project" value="UniProtKB-KW"/>
</dbReference>
<comment type="cofactor">
    <cofactor evidence="1">
        <name>Mg(2+)</name>
        <dbReference type="ChEBI" id="CHEBI:18420"/>
    </cofactor>
</comment>
<dbReference type="GO" id="GO:0046872">
    <property type="term" value="F:metal ion binding"/>
    <property type="evidence" value="ECO:0007669"/>
    <property type="project" value="UniProtKB-KW"/>
</dbReference>
<feature type="domain" description="PIN" evidence="7">
    <location>
        <begin position="8"/>
        <end position="98"/>
    </location>
</feature>
<dbReference type="SUPFAM" id="SSF88723">
    <property type="entry name" value="PIN domain-like"/>
    <property type="match status" value="1"/>
</dbReference>
<protein>
    <submittedName>
        <fullName evidence="8">Unannotated protein</fullName>
    </submittedName>
</protein>
<keyword evidence="3" id="KW-0479">Metal-binding</keyword>
<dbReference type="PANTHER" id="PTHR33653">
    <property type="entry name" value="RIBONUCLEASE VAPC2"/>
    <property type="match status" value="1"/>
</dbReference>
<keyword evidence="5" id="KW-0460">Magnesium</keyword>
<proteinExistence type="inferred from homology"/>
<evidence type="ECO:0000256" key="1">
    <source>
        <dbReference type="ARBA" id="ARBA00001946"/>
    </source>
</evidence>
<sequence>MADLVIAGRVATCAVIDLEILYSARSASAFHEIRRELSMIPKAPINQDVCERAMEIQYALSRKSMHRSVTLPDLLIAACAEMAGLIVLHYDKDFDVISEITKQETRWIMPRGSIN</sequence>
<dbReference type="InterPro" id="IPR050556">
    <property type="entry name" value="Type_II_TA_system_RNase"/>
</dbReference>
<reference evidence="8" key="1">
    <citation type="submission" date="2020-05" db="EMBL/GenBank/DDBJ databases">
        <authorList>
            <person name="Chiriac C."/>
            <person name="Salcher M."/>
            <person name="Ghai R."/>
            <person name="Kavagutti S V."/>
        </authorList>
    </citation>
    <scope>NUCLEOTIDE SEQUENCE</scope>
</reference>
<organism evidence="8">
    <name type="scientific">freshwater metagenome</name>
    <dbReference type="NCBI Taxonomy" id="449393"/>
    <lineage>
        <taxon>unclassified sequences</taxon>
        <taxon>metagenomes</taxon>
        <taxon>ecological metagenomes</taxon>
    </lineage>
</organism>
<evidence type="ECO:0000256" key="4">
    <source>
        <dbReference type="ARBA" id="ARBA00022801"/>
    </source>
</evidence>
<evidence type="ECO:0000256" key="6">
    <source>
        <dbReference type="ARBA" id="ARBA00038093"/>
    </source>
</evidence>
<keyword evidence="2" id="KW-0540">Nuclease</keyword>
<dbReference type="InterPro" id="IPR029060">
    <property type="entry name" value="PIN-like_dom_sf"/>
</dbReference>
<dbReference type="EMBL" id="CAEZZM010000184">
    <property type="protein sequence ID" value="CAB4771874.1"/>
    <property type="molecule type" value="Genomic_DNA"/>
</dbReference>
<dbReference type="GO" id="GO:0004518">
    <property type="term" value="F:nuclease activity"/>
    <property type="evidence" value="ECO:0007669"/>
    <property type="project" value="UniProtKB-KW"/>
</dbReference>
<evidence type="ECO:0000256" key="3">
    <source>
        <dbReference type="ARBA" id="ARBA00022723"/>
    </source>
</evidence>
<name>A0A6J6VJS8_9ZZZZ</name>
<dbReference type="PANTHER" id="PTHR33653:SF1">
    <property type="entry name" value="RIBONUCLEASE VAPC2"/>
    <property type="match status" value="1"/>
</dbReference>
<evidence type="ECO:0000313" key="8">
    <source>
        <dbReference type="EMBL" id="CAB4771874.1"/>
    </source>
</evidence>
<dbReference type="Gene3D" id="3.40.50.1010">
    <property type="entry name" value="5'-nuclease"/>
    <property type="match status" value="1"/>
</dbReference>
<accession>A0A6J6VJS8</accession>
<dbReference type="InterPro" id="IPR002716">
    <property type="entry name" value="PIN_dom"/>
</dbReference>
<comment type="similarity">
    <text evidence="6">Belongs to the PINc/VapC protein family.</text>
</comment>
<dbReference type="AlphaFoldDB" id="A0A6J6VJS8"/>
<dbReference type="CDD" id="cd18755">
    <property type="entry name" value="PIN_MtVapC3_VapC21-like"/>
    <property type="match status" value="1"/>
</dbReference>
<keyword evidence="4" id="KW-0378">Hydrolase</keyword>
<evidence type="ECO:0000259" key="7">
    <source>
        <dbReference type="Pfam" id="PF01850"/>
    </source>
</evidence>
<dbReference type="Pfam" id="PF01850">
    <property type="entry name" value="PIN"/>
    <property type="match status" value="1"/>
</dbReference>